<dbReference type="PANTHER" id="PTHR30576:SF0">
    <property type="entry name" value="UNDECAPRENYL-PHOSPHATE N-ACETYLGALACTOSAMINYL 1-PHOSPHATE TRANSFERASE-RELATED"/>
    <property type="match status" value="1"/>
</dbReference>
<feature type="domain" description="Bacterial sugar transferase" evidence="3">
    <location>
        <begin position="30"/>
        <end position="213"/>
    </location>
</feature>
<dbReference type="Pfam" id="PF02397">
    <property type="entry name" value="Bac_transf"/>
    <property type="match status" value="1"/>
</dbReference>
<sequence>MLTYPELERAYIEPNNIVLSSKVTYDHFTKRLFDLVVVIILFIFLLSWLVPILSILVYCSSPGPIFFKQFRTGLNGRIFYCYKFRSMYVYGPGDFKQARRNDPRVTPIGRWLRKSNLDELPQFLNVLRGDMSLIGPRPHPLPLDAQFCYEIPDYEKRYQIHPGMTGLAQAKGVRGLTDHPLKMKHRVKYDLFYLKHRSLALDIAICWWTITSMAKGNVNAI</sequence>
<comment type="caution">
    <text evidence="4">The sequence shown here is derived from an EMBL/GenBank/DDBJ whole genome shotgun (WGS) entry which is preliminary data.</text>
</comment>
<evidence type="ECO:0000256" key="2">
    <source>
        <dbReference type="SAM" id="Phobius"/>
    </source>
</evidence>
<keyword evidence="2" id="KW-1133">Transmembrane helix</keyword>
<keyword evidence="4" id="KW-0808">Transferase</keyword>
<gene>
    <name evidence="4" type="ORF">GBK04_22090</name>
</gene>
<keyword evidence="2" id="KW-0812">Transmembrane</keyword>
<dbReference type="GO" id="GO:0016780">
    <property type="term" value="F:phosphotransferase activity, for other substituted phosphate groups"/>
    <property type="evidence" value="ECO:0007669"/>
    <property type="project" value="TreeGrafter"/>
</dbReference>
<evidence type="ECO:0000313" key="5">
    <source>
        <dbReference type="Proteomes" id="UP000479293"/>
    </source>
</evidence>
<dbReference type="AlphaFoldDB" id="A0A7C9F826"/>
<comment type="similarity">
    <text evidence="1">Belongs to the bacterial sugar transferase family.</text>
</comment>
<dbReference type="InterPro" id="IPR003362">
    <property type="entry name" value="Bact_transf"/>
</dbReference>
<dbReference type="PANTHER" id="PTHR30576">
    <property type="entry name" value="COLANIC BIOSYNTHESIS UDP-GLUCOSE LIPID CARRIER TRANSFERASE"/>
    <property type="match status" value="1"/>
</dbReference>
<reference evidence="4 5" key="1">
    <citation type="submission" date="2019-10" db="EMBL/GenBank/DDBJ databases">
        <title>Draft Genome Sequence of Cytophagaceae sp. SJW1-29.</title>
        <authorList>
            <person name="Choi A."/>
        </authorList>
    </citation>
    <scope>NUCLEOTIDE SEQUENCE [LARGE SCALE GENOMIC DNA]</scope>
    <source>
        <strain evidence="4 5">SJW1-29</strain>
    </source>
</reference>
<dbReference type="Proteomes" id="UP000479293">
    <property type="component" value="Unassembled WGS sequence"/>
</dbReference>
<protein>
    <submittedName>
        <fullName evidence="4">Sugar transferase</fullName>
    </submittedName>
</protein>
<accession>A0A7C9F826</accession>
<evidence type="ECO:0000313" key="4">
    <source>
        <dbReference type="EMBL" id="MPR35966.1"/>
    </source>
</evidence>
<evidence type="ECO:0000259" key="3">
    <source>
        <dbReference type="Pfam" id="PF02397"/>
    </source>
</evidence>
<proteinExistence type="inferred from homology"/>
<name>A0A7C9F826_9BACT</name>
<dbReference type="RefSeq" id="WP_152763464.1">
    <property type="nucleotide sequence ID" value="NZ_WHLY01000002.1"/>
</dbReference>
<evidence type="ECO:0000256" key="1">
    <source>
        <dbReference type="ARBA" id="ARBA00006464"/>
    </source>
</evidence>
<keyword evidence="2" id="KW-0472">Membrane</keyword>
<dbReference type="EMBL" id="WHLY01000002">
    <property type="protein sequence ID" value="MPR35966.1"/>
    <property type="molecule type" value="Genomic_DNA"/>
</dbReference>
<keyword evidence="5" id="KW-1185">Reference proteome</keyword>
<organism evidence="4 5">
    <name type="scientific">Salmonirosea aquatica</name>
    <dbReference type="NCBI Taxonomy" id="2654236"/>
    <lineage>
        <taxon>Bacteria</taxon>
        <taxon>Pseudomonadati</taxon>
        <taxon>Bacteroidota</taxon>
        <taxon>Cytophagia</taxon>
        <taxon>Cytophagales</taxon>
        <taxon>Spirosomataceae</taxon>
        <taxon>Salmonirosea</taxon>
    </lineage>
</organism>
<feature type="transmembrane region" description="Helical" evidence="2">
    <location>
        <begin position="32"/>
        <end position="58"/>
    </location>
</feature>